<accession>Q3SF36</accession>
<keyword evidence="1" id="KW-0805">Transcription regulation</keyword>
<dbReference type="InterPro" id="IPR036390">
    <property type="entry name" value="WH_DNA-bd_sf"/>
</dbReference>
<keyword evidence="7" id="KW-1185">Reference proteome</keyword>
<feature type="domain" description="HTH iclR-type" evidence="4">
    <location>
        <begin position="8"/>
        <end position="69"/>
    </location>
</feature>
<proteinExistence type="predicted"/>
<evidence type="ECO:0000256" key="1">
    <source>
        <dbReference type="ARBA" id="ARBA00023015"/>
    </source>
</evidence>
<evidence type="ECO:0000259" key="4">
    <source>
        <dbReference type="PROSITE" id="PS51077"/>
    </source>
</evidence>
<dbReference type="InterPro" id="IPR050707">
    <property type="entry name" value="HTH_MetabolicPath_Reg"/>
</dbReference>
<dbReference type="PANTHER" id="PTHR30136:SF24">
    <property type="entry name" value="HTH-TYPE TRANSCRIPTIONAL REPRESSOR ALLR"/>
    <property type="match status" value="1"/>
</dbReference>
<dbReference type="Pfam" id="PF01614">
    <property type="entry name" value="IclR_C"/>
    <property type="match status" value="1"/>
</dbReference>
<keyword evidence="2" id="KW-0238">DNA-binding</keyword>
<name>Q3SF36_THIDA</name>
<dbReference type="GO" id="GO:0003677">
    <property type="term" value="F:DNA binding"/>
    <property type="evidence" value="ECO:0007669"/>
    <property type="project" value="UniProtKB-KW"/>
</dbReference>
<reference evidence="6 7" key="1">
    <citation type="journal article" date="2006" name="J. Bacteriol.">
        <title>The genome sequence of the obligately chemolithoautotrophic, facultatively anaerobic bacterium Thiobacillus denitrificans.</title>
        <authorList>
            <person name="Beller H.R."/>
            <person name="Chain P.S."/>
            <person name="Letain T.E."/>
            <person name="Chakicherla A."/>
            <person name="Larimer F.W."/>
            <person name="Richardson P.M."/>
            <person name="Coleman M.A."/>
            <person name="Wood A.P."/>
            <person name="Kelly D.P."/>
        </authorList>
    </citation>
    <scope>NUCLEOTIDE SEQUENCE [LARGE SCALE GENOMIC DNA]</scope>
    <source>
        <strain evidence="6 7">ATCC 25259</strain>
    </source>
</reference>
<dbReference type="SMART" id="SM00346">
    <property type="entry name" value="HTH_ICLR"/>
    <property type="match status" value="1"/>
</dbReference>
<dbReference type="STRING" id="292415.Tbd_0050"/>
<dbReference type="SUPFAM" id="SSF55781">
    <property type="entry name" value="GAF domain-like"/>
    <property type="match status" value="1"/>
</dbReference>
<dbReference type="eggNOG" id="COG1414">
    <property type="taxonomic scope" value="Bacteria"/>
</dbReference>
<evidence type="ECO:0000259" key="5">
    <source>
        <dbReference type="PROSITE" id="PS51078"/>
    </source>
</evidence>
<dbReference type="InterPro" id="IPR014757">
    <property type="entry name" value="Tscrpt_reg_IclR_C"/>
</dbReference>
<dbReference type="FunFam" id="1.10.10.10:FF:000056">
    <property type="entry name" value="IclR family transcriptional regulator"/>
    <property type="match status" value="1"/>
</dbReference>
<dbReference type="GO" id="GO:0045892">
    <property type="term" value="P:negative regulation of DNA-templated transcription"/>
    <property type="evidence" value="ECO:0007669"/>
    <property type="project" value="TreeGrafter"/>
</dbReference>
<protein>
    <submittedName>
        <fullName evidence="6">Transcriptional Regulator, IclR family</fullName>
    </submittedName>
</protein>
<evidence type="ECO:0000313" key="7">
    <source>
        <dbReference type="Proteomes" id="UP000008291"/>
    </source>
</evidence>
<dbReference type="PANTHER" id="PTHR30136">
    <property type="entry name" value="HELIX-TURN-HELIX TRANSCRIPTIONAL REGULATOR, ICLR FAMILY"/>
    <property type="match status" value="1"/>
</dbReference>
<dbReference type="EMBL" id="CP000116">
    <property type="protein sequence ID" value="AAZ96003.1"/>
    <property type="molecule type" value="Genomic_DNA"/>
</dbReference>
<dbReference type="PROSITE" id="PS51077">
    <property type="entry name" value="HTH_ICLR"/>
    <property type="match status" value="1"/>
</dbReference>
<dbReference type="InterPro" id="IPR005471">
    <property type="entry name" value="Tscrpt_reg_IclR_N"/>
</dbReference>
<dbReference type="PROSITE" id="PS51078">
    <property type="entry name" value="ICLR_ED"/>
    <property type="match status" value="1"/>
</dbReference>
<evidence type="ECO:0000256" key="2">
    <source>
        <dbReference type="ARBA" id="ARBA00023125"/>
    </source>
</evidence>
<gene>
    <name evidence="6" type="ordered locus">Tbd_0050</name>
</gene>
<feature type="domain" description="IclR-ED" evidence="5">
    <location>
        <begin position="70"/>
        <end position="250"/>
    </location>
</feature>
<evidence type="ECO:0000256" key="3">
    <source>
        <dbReference type="ARBA" id="ARBA00023163"/>
    </source>
</evidence>
<sequence length="257" mass="27349">MKKVQSSIQVLDRAMGLIGALASGRGPTALTRLAEQAELHTSSAHRILAALAAHGLVEKTGAGEYELGVRWLEVGNRLRARLNIRQVALPFMQRLAETTGETVNLIVRRGDEAVYVERVSGGQTLIQVVQVVGAHAPLHVTAVGKIFLAEDSASGVMGYAERTRLPAYTPNTLVTLEKLRRELDVIRAEQLALDREEAELGVACIGAPIRDAEGKLVAGLSISAPADRHKPEWAALLGTAAAGIGASLGYDAGTERR</sequence>
<dbReference type="Proteomes" id="UP000008291">
    <property type="component" value="Chromosome"/>
</dbReference>
<organism evidence="6 7">
    <name type="scientific">Thiobacillus denitrificans (strain ATCC 25259 / T1)</name>
    <dbReference type="NCBI Taxonomy" id="292415"/>
    <lineage>
        <taxon>Bacteria</taxon>
        <taxon>Pseudomonadati</taxon>
        <taxon>Pseudomonadota</taxon>
        <taxon>Betaproteobacteria</taxon>
        <taxon>Nitrosomonadales</taxon>
        <taxon>Thiobacillaceae</taxon>
        <taxon>Thiobacillus</taxon>
    </lineage>
</organism>
<dbReference type="Pfam" id="PF09339">
    <property type="entry name" value="HTH_IclR"/>
    <property type="match status" value="1"/>
</dbReference>
<dbReference type="GO" id="GO:0003700">
    <property type="term" value="F:DNA-binding transcription factor activity"/>
    <property type="evidence" value="ECO:0007669"/>
    <property type="project" value="TreeGrafter"/>
</dbReference>
<dbReference type="KEGG" id="tbd:Tbd_0050"/>
<dbReference type="SUPFAM" id="SSF46785">
    <property type="entry name" value="Winged helix' DNA-binding domain"/>
    <property type="match status" value="1"/>
</dbReference>
<dbReference type="InterPro" id="IPR036388">
    <property type="entry name" value="WH-like_DNA-bd_sf"/>
</dbReference>
<dbReference type="InterPro" id="IPR029016">
    <property type="entry name" value="GAF-like_dom_sf"/>
</dbReference>
<dbReference type="RefSeq" id="WP_011310563.1">
    <property type="nucleotide sequence ID" value="NC_007404.1"/>
</dbReference>
<dbReference type="AlphaFoldDB" id="Q3SF36"/>
<dbReference type="Gene3D" id="3.30.450.40">
    <property type="match status" value="1"/>
</dbReference>
<dbReference type="OrthoDB" id="9807558at2"/>
<dbReference type="HOGENOM" id="CLU_062618_7_1_4"/>
<evidence type="ECO:0000313" key="6">
    <source>
        <dbReference type="EMBL" id="AAZ96003.1"/>
    </source>
</evidence>
<dbReference type="Gene3D" id="1.10.10.10">
    <property type="entry name" value="Winged helix-like DNA-binding domain superfamily/Winged helix DNA-binding domain"/>
    <property type="match status" value="1"/>
</dbReference>
<keyword evidence="3" id="KW-0804">Transcription</keyword>